<organism evidence="2 3">
    <name type="scientific">Streptomyces murinus</name>
    <dbReference type="NCBI Taxonomy" id="33900"/>
    <lineage>
        <taxon>Bacteria</taxon>
        <taxon>Bacillati</taxon>
        <taxon>Actinomycetota</taxon>
        <taxon>Actinomycetes</taxon>
        <taxon>Kitasatosporales</taxon>
        <taxon>Streptomycetaceae</taxon>
        <taxon>Streptomyces</taxon>
    </lineage>
</organism>
<gene>
    <name evidence="2" type="ORF">HDA42_007101</name>
</gene>
<dbReference type="EMBL" id="JACJIJ010000002">
    <property type="protein sequence ID" value="MBA9057923.1"/>
    <property type="molecule type" value="Genomic_DNA"/>
</dbReference>
<reference evidence="2 3" key="1">
    <citation type="submission" date="2020-08" db="EMBL/GenBank/DDBJ databases">
        <title>Sequencing the genomes of 1000 actinobacteria strains.</title>
        <authorList>
            <person name="Klenk H.-P."/>
        </authorList>
    </citation>
    <scope>NUCLEOTIDE SEQUENCE [LARGE SCALE GENOMIC DNA]</scope>
    <source>
        <strain evidence="2 3">DSM 41827</strain>
    </source>
</reference>
<accession>A0A7W3NWB7</accession>
<protein>
    <submittedName>
        <fullName evidence="2">Uncharacterized protein</fullName>
    </submittedName>
</protein>
<comment type="caution">
    <text evidence="2">The sequence shown here is derived from an EMBL/GenBank/DDBJ whole genome shotgun (WGS) entry which is preliminary data.</text>
</comment>
<evidence type="ECO:0000313" key="2">
    <source>
        <dbReference type="EMBL" id="MBA9057923.1"/>
    </source>
</evidence>
<name>A0A7W3NWB7_STRMR</name>
<dbReference type="AlphaFoldDB" id="A0A7W3NWB7"/>
<feature type="compositionally biased region" description="Pro residues" evidence="1">
    <location>
        <begin position="147"/>
        <end position="157"/>
    </location>
</feature>
<dbReference type="RefSeq" id="WP_259408793.1">
    <property type="nucleotide sequence ID" value="NZ_BAAAHW010000025.1"/>
</dbReference>
<dbReference type="GeneID" id="93978371"/>
<evidence type="ECO:0000313" key="3">
    <source>
        <dbReference type="Proteomes" id="UP000577386"/>
    </source>
</evidence>
<keyword evidence="3" id="KW-1185">Reference proteome</keyword>
<evidence type="ECO:0000256" key="1">
    <source>
        <dbReference type="SAM" id="MobiDB-lite"/>
    </source>
</evidence>
<dbReference type="Proteomes" id="UP000577386">
    <property type="component" value="Unassembled WGS sequence"/>
</dbReference>
<proteinExistence type="predicted"/>
<feature type="region of interest" description="Disordered" evidence="1">
    <location>
        <begin position="138"/>
        <end position="157"/>
    </location>
</feature>
<sequence length="157" mass="16676">MVTPLLADRPAAPAARSALRQLARAQGVVRDYVETPAGIRADLRVSKLRPRDVPASYGFWPSIRPVRAWPPTSPIRTATPGAVCTTAGTPLEGGLALDSIDDIVARAGERAGIEIRVTGPRCGLATSSRLKGHHQIVNAEQGGWPPHQDPCRPPRSG</sequence>